<accession>E2SB19</accession>
<evidence type="ECO:0000256" key="8">
    <source>
        <dbReference type="HAMAP-Rule" id="MF_00201"/>
    </source>
</evidence>
<dbReference type="Pfam" id="PF02565">
    <property type="entry name" value="RecO_C"/>
    <property type="match status" value="1"/>
</dbReference>
<feature type="domain" description="DNA replication/recombination mediator RecO N-terminal" evidence="9">
    <location>
        <begin position="23"/>
        <end position="99"/>
    </location>
</feature>
<evidence type="ECO:0000313" key="10">
    <source>
        <dbReference type="EMBL" id="EFQ83565.1"/>
    </source>
</evidence>
<dbReference type="GO" id="GO:0006310">
    <property type="term" value="P:DNA recombination"/>
    <property type="evidence" value="ECO:0007669"/>
    <property type="project" value="UniProtKB-UniRule"/>
</dbReference>
<keyword evidence="6 8" id="KW-0234">DNA repair</keyword>
<dbReference type="Proteomes" id="UP000003111">
    <property type="component" value="Unassembled WGS sequence"/>
</dbReference>
<dbReference type="eggNOG" id="COG1381">
    <property type="taxonomic scope" value="Bacteria"/>
</dbReference>
<evidence type="ECO:0000256" key="3">
    <source>
        <dbReference type="ARBA" id="ARBA00021310"/>
    </source>
</evidence>
<dbReference type="HAMAP" id="MF_00201">
    <property type="entry name" value="RecO"/>
    <property type="match status" value="1"/>
</dbReference>
<evidence type="ECO:0000313" key="11">
    <source>
        <dbReference type="Proteomes" id="UP000003111"/>
    </source>
</evidence>
<dbReference type="Pfam" id="PF11967">
    <property type="entry name" value="RecO_N"/>
    <property type="match status" value="1"/>
</dbReference>
<protein>
    <recommendedName>
        <fullName evidence="3 8">DNA repair protein RecO</fullName>
    </recommendedName>
    <alternativeName>
        <fullName evidence="7 8">Recombination protein O</fullName>
    </alternativeName>
</protein>
<sequence length="262" mass="28227">MPGSAARRAADPPGTRHNGWVSLYRDVGVVLRTHKLGEADRIITLLTREHGQVRAVAKGVRKTTSRLGGRVEPFMHVDVQFAVGRTLDIVTQVETITPFAQHLGADYGAYTAGTAMLETAERLVDDGGEPAVQQYQLLVGALRALTEGRHNPGMILDSYQLRALAIAGYAPSFGLCARCGAPGPHRNFHAPSGGILCDTCRMPGSAAPSPSAVTLLAALLSGDWETVDVSDDRARRESTGIVNAYLMWHLERSLRSLVHVDR</sequence>
<dbReference type="AlphaFoldDB" id="E2SB19"/>
<evidence type="ECO:0000259" key="9">
    <source>
        <dbReference type="Pfam" id="PF11967"/>
    </source>
</evidence>
<name>E2SB19_9ACTN</name>
<evidence type="ECO:0000256" key="6">
    <source>
        <dbReference type="ARBA" id="ARBA00023204"/>
    </source>
</evidence>
<dbReference type="GO" id="GO:0043590">
    <property type="term" value="C:bacterial nucleoid"/>
    <property type="evidence" value="ECO:0007669"/>
    <property type="project" value="TreeGrafter"/>
</dbReference>
<keyword evidence="4 8" id="KW-0227">DNA damage</keyword>
<dbReference type="HOGENOM" id="CLU_066632_1_1_11"/>
<evidence type="ECO:0000256" key="2">
    <source>
        <dbReference type="ARBA" id="ARBA00007452"/>
    </source>
</evidence>
<dbReference type="InterPro" id="IPR042242">
    <property type="entry name" value="RecO_C"/>
</dbReference>
<dbReference type="SUPFAM" id="SSF50249">
    <property type="entry name" value="Nucleic acid-binding proteins"/>
    <property type="match status" value="1"/>
</dbReference>
<dbReference type="Gene3D" id="2.40.50.140">
    <property type="entry name" value="Nucleic acid-binding proteins"/>
    <property type="match status" value="1"/>
</dbReference>
<comment type="function">
    <text evidence="1 8">Involved in DNA repair and RecF pathway recombination.</text>
</comment>
<evidence type="ECO:0000256" key="4">
    <source>
        <dbReference type="ARBA" id="ARBA00022763"/>
    </source>
</evidence>
<reference evidence="10" key="1">
    <citation type="submission" date="2010-08" db="EMBL/GenBank/DDBJ databases">
        <authorList>
            <person name="Muzny D."/>
            <person name="Qin X."/>
            <person name="Buhay C."/>
            <person name="Dugan-Rocha S."/>
            <person name="Ding Y."/>
            <person name="Chen G."/>
            <person name="Hawes A."/>
            <person name="Holder M."/>
            <person name="Jhangiani S."/>
            <person name="Johnson A."/>
            <person name="Khan Z."/>
            <person name="Li Z."/>
            <person name="Liu W."/>
            <person name="Liu X."/>
            <person name="Perez L."/>
            <person name="Shen H."/>
            <person name="Wang Q."/>
            <person name="Watt J."/>
            <person name="Xi L."/>
            <person name="Xin Y."/>
            <person name="Zhou J."/>
            <person name="Deng J."/>
            <person name="Jiang H."/>
            <person name="Liu Y."/>
            <person name="Qu J."/>
            <person name="Song X.-Z."/>
            <person name="Zhang L."/>
            <person name="Villasana D."/>
            <person name="Johnson A."/>
            <person name="Liu J."/>
            <person name="Liyanage D."/>
            <person name="Lorensuhewa L."/>
            <person name="Robinson T."/>
            <person name="Song A."/>
            <person name="Song B.-B."/>
            <person name="Dinh H."/>
            <person name="Thornton R."/>
            <person name="Coyle M."/>
            <person name="Francisco L."/>
            <person name="Jackson L."/>
            <person name="Javaid M."/>
            <person name="Korchina V."/>
            <person name="Kovar C."/>
            <person name="Mata R."/>
            <person name="Mathew T."/>
            <person name="Ngo R."/>
            <person name="Nguyen L."/>
            <person name="Nguyen N."/>
            <person name="Okwuonu G."/>
            <person name="Ongeri F."/>
            <person name="Pham C."/>
            <person name="Simmons D."/>
            <person name="Wilczek-Boney K."/>
            <person name="Hale W."/>
            <person name="Jakkamsetti A."/>
            <person name="Pham P."/>
            <person name="Ruth R."/>
            <person name="San Lucas F."/>
            <person name="Warren J."/>
            <person name="Zhang J."/>
            <person name="Zhao Z."/>
            <person name="Zhou C."/>
            <person name="Zhu D."/>
            <person name="Lee S."/>
            <person name="Bess C."/>
            <person name="Blankenburg K."/>
            <person name="Forbes L."/>
            <person name="Fu Q."/>
            <person name="Gubbala S."/>
            <person name="Hirani K."/>
            <person name="Jayaseelan J.C."/>
            <person name="Lara F."/>
            <person name="Munidasa M."/>
            <person name="Palculict T."/>
            <person name="Patil S."/>
            <person name="Pu L.-L."/>
            <person name="Saada N."/>
            <person name="Tang L."/>
            <person name="Weissenberger G."/>
            <person name="Zhu Y."/>
            <person name="Hemphill L."/>
            <person name="Shang Y."/>
            <person name="Youmans B."/>
            <person name="Ayvaz T."/>
            <person name="Ross M."/>
            <person name="Santibanez J."/>
            <person name="Aqrawi P."/>
            <person name="Gross S."/>
            <person name="Joshi V."/>
            <person name="Fowler G."/>
            <person name="Nazareth L."/>
            <person name="Reid J."/>
            <person name="Worley K."/>
            <person name="Petrosino J."/>
            <person name="Highlander S."/>
            <person name="Gibbs R."/>
        </authorList>
    </citation>
    <scope>NUCLEOTIDE SEQUENCE [LARGE SCALE GENOMIC DNA]</scope>
    <source>
        <strain evidence="10">DSM 15272</strain>
    </source>
</reference>
<dbReference type="Gene3D" id="1.20.1440.120">
    <property type="entry name" value="Recombination protein O, C-terminal domain"/>
    <property type="match status" value="1"/>
</dbReference>
<comment type="caution">
    <text evidence="10">The sequence shown here is derived from an EMBL/GenBank/DDBJ whole genome shotgun (WGS) entry which is preliminary data.</text>
</comment>
<organism evidence="10 11">
    <name type="scientific">Aeromicrobium marinum DSM 15272</name>
    <dbReference type="NCBI Taxonomy" id="585531"/>
    <lineage>
        <taxon>Bacteria</taxon>
        <taxon>Bacillati</taxon>
        <taxon>Actinomycetota</taxon>
        <taxon>Actinomycetes</taxon>
        <taxon>Propionibacteriales</taxon>
        <taxon>Nocardioidaceae</taxon>
        <taxon>Aeromicrobium</taxon>
    </lineage>
</organism>
<dbReference type="InterPro" id="IPR022572">
    <property type="entry name" value="DNA_rep/recomb_RecO_N"/>
</dbReference>
<evidence type="ECO:0000256" key="7">
    <source>
        <dbReference type="ARBA" id="ARBA00033409"/>
    </source>
</evidence>
<dbReference type="SUPFAM" id="SSF57863">
    <property type="entry name" value="ArfGap/RecO-like zinc finger"/>
    <property type="match status" value="1"/>
</dbReference>
<evidence type="ECO:0000256" key="1">
    <source>
        <dbReference type="ARBA" id="ARBA00003065"/>
    </source>
</evidence>
<dbReference type="InterPro" id="IPR012340">
    <property type="entry name" value="NA-bd_OB-fold"/>
</dbReference>
<dbReference type="InterPro" id="IPR003717">
    <property type="entry name" value="RecO"/>
</dbReference>
<dbReference type="EMBL" id="ACLF03000004">
    <property type="protein sequence ID" value="EFQ83565.1"/>
    <property type="molecule type" value="Genomic_DNA"/>
</dbReference>
<comment type="similarity">
    <text evidence="2 8">Belongs to the RecO family.</text>
</comment>
<dbReference type="GO" id="GO:0006302">
    <property type="term" value="P:double-strand break repair"/>
    <property type="evidence" value="ECO:0007669"/>
    <property type="project" value="TreeGrafter"/>
</dbReference>
<dbReference type="PANTHER" id="PTHR33991:SF1">
    <property type="entry name" value="DNA REPAIR PROTEIN RECO"/>
    <property type="match status" value="1"/>
</dbReference>
<evidence type="ECO:0000256" key="5">
    <source>
        <dbReference type="ARBA" id="ARBA00023172"/>
    </source>
</evidence>
<gene>
    <name evidence="8 10" type="primary">recO</name>
    <name evidence="10" type="ORF">HMPREF0063_11228</name>
</gene>
<keyword evidence="5 8" id="KW-0233">DNA recombination</keyword>
<proteinExistence type="inferred from homology"/>
<dbReference type="STRING" id="585531.HMPREF0063_11228"/>
<dbReference type="InterPro" id="IPR037278">
    <property type="entry name" value="ARFGAP/RecO"/>
</dbReference>
<keyword evidence="11" id="KW-1185">Reference proteome</keyword>
<dbReference type="NCBIfam" id="TIGR00613">
    <property type="entry name" value="reco"/>
    <property type="match status" value="1"/>
</dbReference>
<dbReference type="PANTHER" id="PTHR33991">
    <property type="entry name" value="DNA REPAIR PROTEIN RECO"/>
    <property type="match status" value="1"/>
</dbReference>